<dbReference type="Proteomes" id="UP000608955">
    <property type="component" value="Unassembled WGS sequence"/>
</dbReference>
<evidence type="ECO:0000256" key="1">
    <source>
        <dbReference type="SAM" id="MobiDB-lite"/>
    </source>
</evidence>
<dbReference type="AlphaFoldDB" id="A0A918Y1K7"/>
<gene>
    <name evidence="2" type="ORF">GCM10010508_21830</name>
</gene>
<name>A0A918Y1K7_9ACTN</name>
<accession>A0A918Y1K7</accession>
<comment type="caution">
    <text evidence="2">The sequence shown here is derived from an EMBL/GenBank/DDBJ whole genome shotgun (WGS) entry which is preliminary data.</text>
</comment>
<protein>
    <submittedName>
        <fullName evidence="2">Uncharacterized protein</fullName>
    </submittedName>
</protein>
<organism evidence="2 3">
    <name type="scientific">Streptomyces naganishii JCM 4654</name>
    <dbReference type="NCBI Taxonomy" id="1306179"/>
    <lineage>
        <taxon>Bacteria</taxon>
        <taxon>Bacillati</taxon>
        <taxon>Actinomycetota</taxon>
        <taxon>Actinomycetes</taxon>
        <taxon>Kitasatosporales</taxon>
        <taxon>Streptomycetaceae</taxon>
        <taxon>Streptomyces</taxon>
    </lineage>
</organism>
<feature type="region of interest" description="Disordered" evidence="1">
    <location>
        <begin position="1"/>
        <end position="39"/>
    </location>
</feature>
<dbReference type="EMBL" id="BMVF01000005">
    <property type="protein sequence ID" value="GHD87911.1"/>
    <property type="molecule type" value="Genomic_DNA"/>
</dbReference>
<reference evidence="2" key="1">
    <citation type="journal article" date="2014" name="Int. J. Syst. Evol. Microbiol.">
        <title>Complete genome sequence of Corynebacterium casei LMG S-19264T (=DSM 44701T), isolated from a smear-ripened cheese.</title>
        <authorList>
            <consortium name="US DOE Joint Genome Institute (JGI-PGF)"/>
            <person name="Walter F."/>
            <person name="Albersmeier A."/>
            <person name="Kalinowski J."/>
            <person name="Ruckert C."/>
        </authorList>
    </citation>
    <scope>NUCLEOTIDE SEQUENCE</scope>
    <source>
        <strain evidence="2">JCM 4654</strain>
    </source>
</reference>
<proteinExistence type="predicted"/>
<evidence type="ECO:0000313" key="2">
    <source>
        <dbReference type="EMBL" id="GHD87911.1"/>
    </source>
</evidence>
<keyword evidence="3" id="KW-1185">Reference proteome</keyword>
<evidence type="ECO:0000313" key="3">
    <source>
        <dbReference type="Proteomes" id="UP000608955"/>
    </source>
</evidence>
<sequence length="112" mass="12579">MVDGVGGAERRASWNGKWSPGRVGPLRQFTVGNSNHGNHTVQTRALHAYLRWRNRNIRHPDVLAAQRRERARVRSENGDTDTWPMLGEVRREAHAAATVYRATSTAGLPTVR</sequence>
<feature type="compositionally biased region" description="Polar residues" evidence="1">
    <location>
        <begin position="30"/>
        <end position="39"/>
    </location>
</feature>
<reference evidence="2" key="2">
    <citation type="submission" date="2020-09" db="EMBL/GenBank/DDBJ databases">
        <authorList>
            <person name="Sun Q."/>
            <person name="Ohkuma M."/>
        </authorList>
    </citation>
    <scope>NUCLEOTIDE SEQUENCE</scope>
    <source>
        <strain evidence="2">JCM 4654</strain>
    </source>
</reference>